<evidence type="ECO:0000313" key="1">
    <source>
        <dbReference type="EMBL" id="MER7179153.1"/>
    </source>
</evidence>
<protein>
    <submittedName>
        <fullName evidence="1">Uncharacterized protein</fullName>
    </submittedName>
</protein>
<sequence>MNEQDDDESLDSQRDSNSFRLDMEMASSMAEVRDILHRFDVPEGEFANRFPSLAKLVQGLPDETAPPA</sequence>
<evidence type="ECO:0000313" key="2">
    <source>
        <dbReference type="Proteomes" id="UP001474181"/>
    </source>
</evidence>
<organism evidence="1 2">
    <name type="scientific">Streptomyces hyaluromycini</name>
    <dbReference type="NCBI Taxonomy" id="1377993"/>
    <lineage>
        <taxon>Bacteria</taxon>
        <taxon>Bacillati</taxon>
        <taxon>Actinomycetota</taxon>
        <taxon>Actinomycetes</taxon>
        <taxon>Kitasatosporales</taxon>
        <taxon>Streptomycetaceae</taxon>
        <taxon>Streptomyces</taxon>
    </lineage>
</organism>
<reference evidence="1 2" key="1">
    <citation type="submission" date="2024-06" db="EMBL/GenBank/DDBJ databases">
        <title>The Natural Products Discovery Center: Release of the First 8490 Sequenced Strains for Exploring Actinobacteria Biosynthetic Diversity.</title>
        <authorList>
            <person name="Kalkreuter E."/>
            <person name="Kautsar S.A."/>
            <person name="Yang D."/>
            <person name="Bader C.D."/>
            <person name="Teijaro C.N."/>
            <person name="Fluegel L."/>
            <person name="Davis C.M."/>
            <person name="Simpson J.R."/>
            <person name="Lauterbach L."/>
            <person name="Steele A.D."/>
            <person name="Gui C."/>
            <person name="Meng S."/>
            <person name="Li G."/>
            <person name="Viehrig K."/>
            <person name="Ye F."/>
            <person name="Su P."/>
            <person name="Kiefer A.F."/>
            <person name="Nichols A."/>
            <person name="Cepeda A.J."/>
            <person name="Yan W."/>
            <person name="Fan B."/>
            <person name="Jiang Y."/>
            <person name="Adhikari A."/>
            <person name="Zheng C.-J."/>
            <person name="Schuster L."/>
            <person name="Cowan T.M."/>
            <person name="Smanski M.J."/>
            <person name="Chevrette M.G."/>
            <person name="De Carvalho L.P.S."/>
            <person name="Shen B."/>
        </authorList>
    </citation>
    <scope>NUCLEOTIDE SEQUENCE [LARGE SCALE GENOMIC DNA]</scope>
    <source>
        <strain evidence="1 2">NPDC000234</strain>
    </source>
</reference>
<keyword evidence="2" id="KW-1185">Reference proteome</keyword>
<comment type="caution">
    <text evidence="1">The sequence shown here is derived from an EMBL/GenBank/DDBJ whole genome shotgun (WGS) entry which is preliminary data.</text>
</comment>
<gene>
    <name evidence="1" type="ORF">ABT404_06680</name>
</gene>
<proteinExistence type="predicted"/>
<dbReference type="EMBL" id="JBEPEK010000031">
    <property type="protein sequence ID" value="MER7179153.1"/>
    <property type="molecule type" value="Genomic_DNA"/>
</dbReference>
<dbReference type="Proteomes" id="UP001474181">
    <property type="component" value="Unassembled WGS sequence"/>
</dbReference>
<accession>A0ABV1WQM3</accession>
<dbReference type="RefSeq" id="WP_350778110.1">
    <property type="nucleotide sequence ID" value="NZ_JBEPEK010000031.1"/>
</dbReference>
<name>A0ABV1WQM3_9ACTN</name>